<feature type="compositionally biased region" description="Basic and acidic residues" evidence="6">
    <location>
        <begin position="373"/>
        <end position="395"/>
    </location>
</feature>
<evidence type="ECO:0000256" key="6">
    <source>
        <dbReference type="SAM" id="MobiDB-lite"/>
    </source>
</evidence>
<feature type="region of interest" description="Disordered" evidence="6">
    <location>
        <begin position="1"/>
        <end position="49"/>
    </location>
</feature>
<dbReference type="InterPro" id="IPR017039">
    <property type="entry name" value="Virul_fac_BrkB"/>
</dbReference>
<keyword evidence="4 7" id="KW-1133">Transmembrane helix</keyword>
<feature type="transmembrane region" description="Helical" evidence="7">
    <location>
        <begin position="274"/>
        <end position="296"/>
    </location>
</feature>
<feature type="region of interest" description="Disordered" evidence="6">
    <location>
        <begin position="373"/>
        <end position="405"/>
    </location>
</feature>
<dbReference type="EMBL" id="JAWQEV010000002">
    <property type="protein sequence ID" value="MDW4572243.1"/>
    <property type="molecule type" value="Genomic_DNA"/>
</dbReference>
<evidence type="ECO:0000256" key="5">
    <source>
        <dbReference type="ARBA" id="ARBA00023136"/>
    </source>
</evidence>
<evidence type="ECO:0000313" key="8">
    <source>
        <dbReference type="EMBL" id="MDW4572243.1"/>
    </source>
</evidence>
<evidence type="ECO:0000256" key="7">
    <source>
        <dbReference type="SAM" id="Phobius"/>
    </source>
</evidence>
<proteinExistence type="predicted"/>
<dbReference type="Proteomes" id="UP001283109">
    <property type="component" value="Unassembled WGS sequence"/>
</dbReference>
<feature type="compositionally biased region" description="Low complexity" evidence="6">
    <location>
        <begin position="1"/>
        <end position="47"/>
    </location>
</feature>
<protein>
    <submittedName>
        <fullName evidence="8">YihY/virulence factor BrkB family protein</fullName>
    </submittedName>
</protein>
<sequence>MASSTDSATGSRSATGADAGATDAVTGTDAAGSATASGSATGSEASSPKTATADAGWIAKVTAWALSIRPVRVWLHYAERRGPMLSDSVTYRALFSVFAGVLLGFSFAAIWLRDNPQAWRALVDAVDAAIPGLVGKDGLVDVAAIEAPAGLTVAGIIALVGLVGAAIGAIGSLRVALRTLADKVHDDVFFVWVLLRNLLLAIAIGGGFVLSAGATFAGTAFVGSILDWLGITQDWLASLATQSVSILVVFVLDMAVVALAFVSLSGVRAHPRSLWTGALIGALGLTVLQQLSGLFVSGAGSNPLLATFASLIALLLWLNLSAQVILLAGTWIIVSERERVDRVRERFGSPTFVLRRVRQAEDAVRVATEELQHARAAADKERSDAATHDAKRAKTDAPQGGGAGS</sequence>
<keyword evidence="2" id="KW-1003">Cell membrane</keyword>
<evidence type="ECO:0000256" key="3">
    <source>
        <dbReference type="ARBA" id="ARBA00022692"/>
    </source>
</evidence>
<feature type="transmembrane region" description="Helical" evidence="7">
    <location>
        <begin position="89"/>
        <end position="112"/>
    </location>
</feature>
<dbReference type="Pfam" id="PF03631">
    <property type="entry name" value="Virul_fac_BrkB"/>
    <property type="match status" value="1"/>
</dbReference>
<feature type="transmembrane region" description="Helical" evidence="7">
    <location>
        <begin position="308"/>
        <end position="334"/>
    </location>
</feature>
<feature type="transmembrane region" description="Helical" evidence="7">
    <location>
        <begin position="246"/>
        <end position="267"/>
    </location>
</feature>
<comment type="caution">
    <text evidence="8">The sequence shown here is derived from an EMBL/GenBank/DDBJ whole genome shotgun (WGS) entry which is preliminary data.</text>
</comment>
<gene>
    <name evidence="8" type="ORF">R8Z58_05555</name>
</gene>
<evidence type="ECO:0000313" key="9">
    <source>
        <dbReference type="Proteomes" id="UP001283109"/>
    </source>
</evidence>
<dbReference type="RefSeq" id="WP_318352788.1">
    <property type="nucleotide sequence ID" value="NZ_JAWQEV010000002.1"/>
</dbReference>
<keyword evidence="3 7" id="KW-0812">Transmembrane</keyword>
<keyword evidence="9" id="KW-1185">Reference proteome</keyword>
<keyword evidence="5 7" id="KW-0472">Membrane</keyword>
<dbReference type="PANTHER" id="PTHR30213:SF1">
    <property type="entry name" value="INNER MEMBRANE PROTEIN YHJD"/>
    <property type="match status" value="1"/>
</dbReference>
<organism evidence="8 9">
    <name type="scientific">Microbacterium arthrosphaerae</name>
    <dbReference type="NCBI Taxonomy" id="792652"/>
    <lineage>
        <taxon>Bacteria</taxon>
        <taxon>Bacillati</taxon>
        <taxon>Actinomycetota</taxon>
        <taxon>Actinomycetes</taxon>
        <taxon>Micrococcales</taxon>
        <taxon>Microbacteriaceae</taxon>
        <taxon>Microbacterium</taxon>
    </lineage>
</organism>
<reference evidence="8 9" key="1">
    <citation type="submission" date="2023-11" db="EMBL/GenBank/DDBJ databases">
        <title>Draft genome sequence of Microbacterium arthrosphaerae JCM 30492.</title>
        <authorList>
            <person name="Zhang G."/>
            <person name="Ding Y."/>
        </authorList>
    </citation>
    <scope>NUCLEOTIDE SEQUENCE [LARGE SCALE GENOMIC DNA]</scope>
    <source>
        <strain evidence="8 9">JCM 30492</strain>
    </source>
</reference>
<dbReference type="PANTHER" id="PTHR30213">
    <property type="entry name" value="INNER MEMBRANE PROTEIN YHJD"/>
    <property type="match status" value="1"/>
</dbReference>
<feature type="transmembrane region" description="Helical" evidence="7">
    <location>
        <begin position="198"/>
        <end position="226"/>
    </location>
</feature>
<evidence type="ECO:0000256" key="1">
    <source>
        <dbReference type="ARBA" id="ARBA00004651"/>
    </source>
</evidence>
<comment type="subcellular location">
    <subcellularLocation>
        <location evidence="1">Cell membrane</location>
        <topology evidence="1">Multi-pass membrane protein</topology>
    </subcellularLocation>
</comment>
<name>A0ABU4GYU5_9MICO</name>
<evidence type="ECO:0000256" key="4">
    <source>
        <dbReference type="ARBA" id="ARBA00022989"/>
    </source>
</evidence>
<evidence type="ECO:0000256" key="2">
    <source>
        <dbReference type="ARBA" id="ARBA00022475"/>
    </source>
</evidence>
<feature type="transmembrane region" description="Helical" evidence="7">
    <location>
        <begin position="156"/>
        <end position="177"/>
    </location>
</feature>
<accession>A0ABU4GYU5</accession>